<dbReference type="Pfam" id="PF02151">
    <property type="entry name" value="UVR"/>
    <property type="match status" value="1"/>
</dbReference>
<dbReference type="PIRSF" id="PIRSF015034">
    <property type="entry name" value="YacH"/>
    <property type="match status" value="1"/>
</dbReference>
<keyword evidence="1" id="KW-0175">Coiled coil</keyword>
<dbReference type="PANTHER" id="PTHR38430">
    <property type="entry name" value="PROTEIN-ARGININE KINASE ACTIVATOR PROTEIN"/>
    <property type="match status" value="1"/>
</dbReference>
<organism evidence="3 4">
    <name type="scientific">Tissierella simiarum</name>
    <dbReference type="NCBI Taxonomy" id="2841534"/>
    <lineage>
        <taxon>Bacteria</taxon>
        <taxon>Bacillati</taxon>
        <taxon>Bacillota</taxon>
        <taxon>Tissierellia</taxon>
        <taxon>Tissierellales</taxon>
        <taxon>Tissierellaceae</taxon>
        <taxon>Tissierella</taxon>
    </lineage>
</organism>
<reference evidence="3 4" key="1">
    <citation type="submission" date="2021-06" db="EMBL/GenBank/DDBJ databases">
        <authorList>
            <person name="Sun Q."/>
            <person name="Li D."/>
        </authorList>
    </citation>
    <scope>NUCLEOTIDE SEQUENCE [LARGE SCALE GENOMIC DNA]</scope>
    <source>
        <strain evidence="3 4">MSJ-40</strain>
    </source>
</reference>
<dbReference type="RefSeq" id="WP_216519973.1">
    <property type="nucleotide sequence ID" value="NZ_JAHLPM010000009.1"/>
</dbReference>
<evidence type="ECO:0000313" key="3">
    <source>
        <dbReference type="EMBL" id="MBU5438685.1"/>
    </source>
</evidence>
<evidence type="ECO:0000313" key="4">
    <source>
        <dbReference type="Proteomes" id="UP000749471"/>
    </source>
</evidence>
<keyword evidence="4" id="KW-1185">Reference proteome</keyword>
<dbReference type="InterPro" id="IPR025542">
    <property type="entry name" value="YacH"/>
</dbReference>
<dbReference type="Proteomes" id="UP000749471">
    <property type="component" value="Unassembled WGS sequence"/>
</dbReference>
<gene>
    <name evidence="3" type="ORF">KQI42_11725</name>
</gene>
<feature type="coiled-coil region" evidence="1">
    <location>
        <begin position="125"/>
        <end position="164"/>
    </location>
</feature>
<comment type="caution">
    <text evidence="3">The sequence shown here is derived from an EMBL/GenBank/DDBJ whole genome shotgun (WGS) entry which is preliminary data.</text>
</comment>
<evidence type="ECO:0000256" key="1">
    <source>
        <dbReference type="SAM" id="Coils"/>
    </source>
</evidence>
<evidence type="ECO:0000259" key="2">
    <source>
        <dbReference type="PROSITE" id="PS50151"/>
    </source>
</evidence>
<sequence length="170" mass="19573">MLCESCGKNNATVHYTKIINGSVEEYHICDECAMNGNEIEFDTPFSFHKLLTSLIDTIQEGQMMKEDQNIQCKNCGLTYSKFKQTGKFGCSKCYETFKNNLELLLKGIHGHNEHVGKIPRRSKNIISLKREVESLKEELEKVVAKEEFEKAAFLRDKIKTLKEELDNCKE</sequence>
<feature type="domain" description="UVR" evidence="2">
    <location>
        <begin position="129"/>
        <end position="164"/>
    </location>
</feature>
<dbReference type="EMBL" id="JAHLPM010000009">
    <property type="protein sequence ID" value="MBU5438685.1"/>
    <property type="molecule type" value="Genomic_DNA"/>
</dbReference>
<name>A0ABS6E8D3_9FIRM</name>
<proteinExistence type="predicted"/>
<dbReference type="PANTHER" id="PTHR38430:SF1">
    <property type="entry name" value="PROTEIN-ARGININE KINASE ACTIVATOR PROTEIN"/>
    <property type="match status" value="1"/>
</dbReference>
<dbReference type="PROSITE" id="PS50151">
    <property type="entry name" value="UVR"/>
    <property type="match status" value="1"/>
</dbReference>
<dbReference type="InterPro" id="IPR001943">
    <property type="entry name" value="UVR_dom"/>
</dbReference>
<protein>
    <submittedName>
        <fullName evidence="3">UvrB/UvrC motif-containing protein</fullName>
    </submittedName>
</protein>
<accession>A0ABS6E8D3</accession>